<evidence type="ECO:0000313" key="5">
    <source>
        <dbReference type="Proteomes" id="UP000037507"/>
    </source>
</evidence>
<dbReference type="PANTHER" id="PTHR30535">
    <property type="entry name" value="VITAMIN B12-BINDING PROTEIN"/>
    <property type="match status" value="1"/>
</dbReference>
<dbReference type="EMBL" id="LFYT02000004">
    <property type="protein sequence ID" value="PVE43849.1"/>
    <property type="molecule type" value="Genomic_DNA"/>
</dbReference>
<feature type="transmembrane region" description="Helical" evidence="2">
    <location>
        <begin position="28"/>
        <end position="50"/>
    </location>
</feature>
<dbReference type="Proteomes" id="UP000037507">
    <property type="component" value="Unassembled WGS sequence"/>
</dbReference>
<dbReference type="InterPro" id="IPR054828">
    <property type="entry name" value="Vit_B12_bind_prot"/>
</dbReference>
<dbReference type="GO" id="GO:0071281">
    <property type="term" value="P:cellular response to iron ion"/>
    <property type="evidence" value="ECO:0007669"/>
    <property type="project" value="TreeGrafter"/>
</dbReference>
<sequence>MRDGCLTTALKQTVRPADAAHLSLRSPWAQSVLVFMALLLSATCALAVTVQDDRQQKIEMAKPPQRIVSLLPSLTETVCALGACQRLVGLDRYSNWPASIAQLPRVGGGLDPNIESIIALKPDLVLAAGSTRGADRLQALGLTVLRLEPRTHADAQRVLRTVGDALWVSPAESERVWRGIEAGVQAASQSLSPQARQQRVYFEVSSAPYGASEASFIGETLTRMGVGNILPAAMGPFPLVNPEFVVRAQPDVIMAGDSSRTSMAQRPGWSTLRAMQAQRICVFKQAESEVLVRAGPRMAEGAKLMADCLNKAAGAGR</sequence>
<feature type="domain" description="Fe/B12 periplasmic-binding" evidence="3">
    <location>
        <begin position="66"/>
        <end position="313"/>
    </location>
</feature>
<protein>
    <submittedName>
        <fullName evidence="4">ABC transporter substrate-binding protein</fullName>
    </submittedName>
</protein>
<keyword evidence="1" id="KW-0732">Signal</keyword>
<keyword evidence="2" id="KW-0472">Membrane</keyword>
<dbReference type="SUPFAM" id="SSF53807">
    <property type="entry name" value="Helical backbone' metal receptor"/>
    <property type="match status" value="1"/>
</dbReference>
<proteinExistence type="predicted"/>
<dbReference type="InterPro" id="IPR002491">
    <property type="entry name" value="ABC_transptr_periplasmic_BD"/>
</dbReference>
<evidence type="ECO:0000256" key="2">
    <source>
        <dbReference type="SAM" id="Phobius"/>
    </source>
</evidence>
<dbReference type="InterPro" id="IPR050902">
    <property type="entry name" value="ABC_Transporter_SBP"/>
</dbReference>
<dbReference type="OrthoDB" id="6495095at2"/>
<accession>A0A2T7UGM3</accession>
<organism evidence="4 5">
    <name type="scientific">Limnohabitans planktonicus II-D5</name>
    <dbReference type="NCBI Taxonomy" id="1293045"/>
    <lineage>
        <taxon>Bacteria</taxon>
        <taxon>Pseudomonadati</taxon>
        <taxon>Pseudomonadota</taxon>
        <taxon>Betaproteobacteria</taxon>
        <taxon>Burkholderiales</taxon>
        <taxon>Comamonadaceae</taxon>
        <taxon>Limnohabitans</taxon>
    </lineage>
</organism>
<dbReference type="AlphaFoldDB" id="A0A2T7UGM3"/>
<dbReference type="PROSITE" id="PS50983">
    <property type="entry name" value="FE_B12_PBP"/>
    <property type="match status" value="1"/>
</dbReference>
<evidence type="ECO:0000313" key="4">
    <source>
        <dbReference type="EMBL" id="PVE43849.1"/>
    </source>
</evidence>
<comment type="caution">
    <text evidence="4">The sequence shown here is derived from an EMBL/GenBank/DDBJ whole genome shotgun (WGS) entry which is preliminary data.</text>
</comment>
<dbReference type="Gene3D" id="3.40.50.1980">
    <property type="entry name" value="Nitrogenase molybdenum iron protein domain"/>
    <property type="match status" value="2"/>
</dbReference>
<gene>
    <name evidence="4" type="ORF">H663_005110</name>
</gene>
<evidence type="ECO:0000259" key="3">
    <source>
        <dbReference type="PROSITE" id="PS50983"/>
    </source>
</evidence>
<dbReference type="Pfam" id="PF01497">
    <property type="entry name" value="Peripla_BP_2"/>
    <property type="match status" value="1"/>
</dbReference>
<keyword evidence="2" id="KW-0812">Transmembrane</keyword>
<name>A0A2T7UGM3_9BURK</name>
<keyword evidence="5" id="KW-1185">Reference proteome</keyword>
<dbReference type="STRING" id="1293045.H663_02630"/>
<keyword evidence="2" id="KW-1133">Transmembrane helix</keyword>
<dbReference type="PANTHER" id="PTHR30535:SF34">
    <property type="entry name" value="MOLYBDATE-BINDING PROTEIN MOLA"/>
    <property type="match status" value="1"/>
</dbReference>
<evidence type="ECO:0000256" key="1">
    <source>
        <dbReference type="ARBA" id="ARBA00022729"/>
    </source>
</evidence>
<dbReference type="NCBIfam" id="NF038402">
    <property type="entry name" value="TroA_like"/>
    <property type="match status" value="1"/>
</dbReference>
<reference evidence="4" key="1">
    <citation type="submission" date="2017-04" db="EMBL/GenBank/DDBJ databases">
        <title>Unexpected and diverse lifestyles within the genus Limnohabitans.</title>
        <authorList>
            <person name="Kasalicky V."/>
            <person name="Mehrshad M."/>
            <person name="Andrei S.-A."/>
            <person name="Salcher M."/>
            <person name="Kratochvilova H."/>
            <person name="Simek K."/>
            <person name="Ghai R."/>
        </authorList>
    </citation>
    <scope>NUCLEOTIDE SEQUENCE [LARGE SCALE GENOMIC DNA]</scope>
    <source>
        <strain evidence="4">II-D5</strain>
    </source>
</reference>